<evidence type="ECO:0000259" key="8">
    <source>
        <dbReference type="Pfam" id="PF00892"/>
    </source>
</evidence>
<comment type="subcellular location">
    <subcellularLocation>
        <location evidence="1">Cell membrane</location>
        <topology evidence="1">Multi-pass membrane protein</topology>
    </subcellularLocation>
</comment>
<accession>A0A6B3VV34</accession>
<dbReference type="EMBL" id="JACEIO010000029">
    <property type="protein sequence ID" value="MBA4537874.1"/>
    <property type="molecule type" value="Genomic_DNA"/>
</dbReference>
<keyword evidence="5 7" id="KW-1133">Transmembrane helix</keyword>
<comment type="similarity">
    <text evidence="2">Belongs to the EamA transporter family.</text>
</comment>
<reference evidence="10 11" key="1">
    <citation type="submission" date="2020-02" db="EMBL/GenBank/DDBJ databases">
        <title>Bacillus aquiflavi sp. nov., isolated from yellow water of strong flavor Chinese baijiu in Yibin region of China.</title>
        <authorList>
            <person name="Xie J."/>
        </authorList>
    </citation>
    <scope>NUCLEOTIDE SEQUENCE [LARGE SCALE GENOMIC DNA]</scope>
    <source>
        <strain evidence="10 11">3H-10</strain>
    </source>
</reference>
<dbReference type="Proteomes" id="UP000570010">
    <property type="component" value="Unassembled WGS sequence"/>
</dbReference>
<organism evidence="10 11">
    <name type="scientific">Bacillus aquiflavi</name>
    <dbReference type="NCBI Taxonomy" id="2672567"/>
    <lineage>
        <taxon>Bacteria</taxon>
        <taxon>Bacillati</taxon>
        <taxon>Bacillota</taxon>
        <taxon>Bacilli</taxon>
        <taxon>Bacillales</taxon>
        <taxon>Bacillaceae</taxon>
        <taxon>Bacillus</taxon>
    </lineage>
</organism>
<evidence type="ECO:0000256" key="7">
    <source>
        <dbReference type="SAM" id="Phobius"/>
    </source>
</evidence>
<dbReference type="PANTHER" id="PTHR32322">
    <property type="entry name" value="INNER MEMBRANE TRANSPORTER"/>
    <property type="match status" value="1"/>
</dbReference>
<feature type="transmembrane region" description="Helical" evidence="7">
    <location>
        <begin position="12"/>
        <end position="34"/>
    </location>
</feature>
<keyword evidence="6 7" id="KW-0472">Membrane</keyword>
<feature type="domain" description="EamA" evidence="8">
    <location>
        <begin position="8"/>
        <end position="141"/>
    </location>
</feature>
<dbReference type="EMBL" id="JAAIWN010000027">
    <property type="protein sequence ID" value="NEY82130.1"/>
    <property type="molecule type" value="Genomic_DNA"/>
</dbReference>
<dbReference type="GO" id="GO:0005886">
    <property type="term" value="C:plasma membrane"/>
    <property type="evidence" value="ECO:0007669"/>
    <property type="project" value="UniProtKB-SubCell"/>
</dbReference>
<dbReference type="Proteomes" id="UP000472971">
    <property type="component" value="Unassembled WGS sequence"/>
</dbReference>
<feature type="domain" description="EamA" evidence="8">
    <location>
        <begin position="154"/>
        <end position="296"/>
    </location>
</feature>
<evidence type="ECO:0000256" key="5">
    <source>
        <dbReference type="ARBA" id="ARBA00022989"/>
    </source>
</evidence>
<proteinExistence type="inferred from homology"/>
<dbReference type="RefSeq" id="WP_163242516.1">
    <property type="nucleotide sequence ID" value="NZ_JAAIWN010000027.1"/>
</dbReference>
<evidence type="ECO:0000313" key="9">
    <source>
        <dbReference type="EMBL" id="MBA4537874.1"/>
    </source>
</evidence>
<dbReference type="PANTHER" id="PTHR32322:SF18">
    <property type="entry name" value="S-ADENOSYLMETHIONINE_S-ADENOSYLHOMOCYSTEINE TRANSPORTER"/>
    <property type="match status" value="1"/>
</dbReference>
<dbReference type="InterPro" id="IPR050638">
    <property type="entry name" value="AA-Vitamin_Transporters"/>
</dbReference>
<feature type="transmembrane region" description="Helical" evidence="7">
    <location>
        <begin position="223"/>
        <end position="244"/>
    </location>
</feature>
<feature type="transmembrane region" description="Helical" evidence="7">
    <location>
        <begin position="72"/>
        <end position="93"/>
    </location>
</feature>
<feature type="transmembrane region" description="Helical" evidence="7">
    <location>
        <begin position="130"/>
        <end position="150"/>
    </location>
</feature>
<dbReference type="InterPro" id="IPR037185">
    <property type="entry name" value="EmrE-like"/>
</dbReference>
<evidence type="ECO:0000313" key="12">
    <source>
        <dbReference type="Proteomes" id="UP000570010"/>
    </source>
</evidence>
<reference evidence="9 12" key="2">
    <citation type="submission" date="2020-07" db="EMBL/GenBank/DDBJ databases">
        <authorList>
            <person name="Feng H."/>
        </authorList>
    </citation>
    <scope>NUCLEOTIDE SEQUENCE [LARGE SCALE GENOMIC DNA]</scope>
    <source>
        <strain evidence="12">s-12</strain>
        <strain evidence="9">S-12</strain>
    </source>
</reference>
<dbReference type="SUPFAM" id="SSF103481">
    <property type="entry name" value="Multidrug resistance efflux transporter EmrE"/>
    <property type="match status" value="2"/>
</dbReference>
<keyword evidence="3" id="KW-1003">Cell membrane</keyword>
<evidence type="ECO:0000256" key="3">
    <source>
        <dbReference type="ARBA" id="ARBA00022475"/>
    </source>
</evidence>
<feature type="transmembrane region" description="Helical" evidence="7">
    <location>
        <begin position="156"/>
        <end position="173"/>
    </location>
</feature>
<sequence length="308" mass="33981">MLDKQTGKAYIAAFTYSFIIGFSFLFLKLTLTVADPIDTLAHRFTASFIAILIPVIFGWIKLTIQLKDIIRILPLALFYPTMFFAFQIFGLVYTTSSEAGIVQATIPIFTLILATIFLKEKTTIWQKLSIILSVSGVIYIFIMKGTALNVANLKGTLLLLISAFSFAGYSVLARPLTKKFTPTDLTFMMMTIAFLTFNSISLMKNGFNGSLHLYIKPLLSPMFVIAILYLGVLSSLVTALLSNYVLSKIEASKMSVFGNLSTLVSIIAGAVFLHEQLYYYHIIGASMIILGVIGTNFLSTGMKKKTAV</sequence>
<name>A0A6B3VV34_9BACI</name>
<protein>
    <submittedName>
        <fullName evidence="10">EamA family transporter</fullName>
    </submittedName>
</protein>
<evidence type="ECO:0000256" key="6">
    <source>
        <dbReference type="ARBA" id="ARBA00023136"/>
    </source>
</evidence>
<comment type="caution">
    <text evidence="10">The sequence shown here is derived from an EMBL/GenBank/DDBJ whole genome shotgun (WGS) entry which is preliminary data.</text>
</comment>
<evidence type="ECO:0000256" key="4">
    <source>
        <dbReference type="ARBA" id="ARBA00022692"/>
    </source>
</evidence>
<feature type="transmembrane region" description="Helical" evidence="7">
    <location>
        <begin position="256"/>
        <end position="273"/>
    </location>
</feature>
<dbReference type="AlphaFoldDB" id="A0A6B3VV34"/>
<evidence type="ECO:0000313" key="11">
    <source>
        <dbReference type="Proteomes" id="UP000472971"/>
    </source>
</evidence>
<evidence type="ECO:0000313" key="10">
    <source>
        <dbReference type="EMBL" id="NEY82130.1"/>
    </source>
</evidence>
<feature type="transmembrane region" description="Helical" evidence="7">
    <location>
        <begin position="185"/>
        <end position="203"/>
    </location>
</feature>
<feature type="transmembrane region" description="Helical" evidence="7">
    <location>
        <begin position="40"/>
        <end position="60"/>
    </location>
</feature>
<feature type="transmembrane region" description="Helical" evidence="7">
    <location>
        <begin position="279"/>
        <end position="298"/>
    </location>
</feature>
<evidence type="ECO:0000256" key="2">
    <source>
        <dbReference type="ARBA" id="ARBA00007362"/>
    </source>
</evidence>
<feature type="transmembrane region" description="Helical" evidence="7">
    <location>
        <begin position="99"/>
        <end position="118"/>
    </location>
</feature>
<gene>
    <name evidence="10" type="ORF">G4D64_11615</name>
    <name evidence="9" type="ORF">H1Z61_12225</name>
</gene>
<dbReference type="Pfam" id="PF00892">
    <property type="entry name" value="EamA"/>
    <property type="match status" value="2"/>
</dbReference>
<keyword evidence="11" id="KW-1185">Reference proteome</keyword>
<dbReference type="InterPro" id="IPR000620">
    <property type="entry name" value="EamA_dom"/>
</dbReference>
<evidence type="ECO:0000256" key="1">
    <source>
        <dbReference type="ARBA" id="ARBA00004651"/>
    </source>
</evidence>
<keyword evidence="4 7" id="KW-0812">Transmembrane</keyword>